<evidence type="ECO:0000256" key="3">
    <source>
        <dbReference type="ARBA" id="ARBA00011245"/>
    </source>
</evidence>
<dbReference type="Proteomes" id="UP000249746">
    <property type="component" value="Unassembled WGS sequence"/>
</dbReference>
<accession>A0A2W6MZ54</accession>
<keyword evidence="6 10" id="KW-0479">Metal-binding</keyword>
<dbReference type="SUPFAM" id="SSF53098">
    <property type="entry name" value="Ribonuclease H-like"/>
    <property type="match status" value="1"/>
</dbReference>
<dbReference type="Gene3D" id="3.30.420.10">
    <property type="entry name" value="Ribonuclease H-like superfamily/Ribonuclease H"/>
    <property type="match status" value="1"/>
</dbReference>
<evidence type="ECO:0000256" key="5">
    <source>
        <dbReference type="ARBA" id="ARBA00022722"/>
    </source>
</evidence>
<sequence length="151" mass="17144">MKWVTLFCDGSSLGNPGDGGWCGILRYKDKEKIISGGESNATNNQMELKALINSLKALKEPCYVKVVSDSTYVLDGLSKWLPNWIKKDFKNVKNPDLWREFIEVSKPHKIEIMWVKGHSGHIENEKCDKIAKQEALKIKNARMGYGTTKEI</sequence>
<dbReference type="InterPro" id="IPR002156">
    <property type="entry name" value="RNaseH_domain"/>
</dbReference>
<keyword evidence="10" id="KW-0963">Cytoplasm</keyword>
<feature type="binding site" evidence="10">
    <location>
        <position position="128"/>
    </location>
    <ligand>
        <name>Mg(2+)</name>
        <dbReference type="ChEBI" id="CHEBI:18420"/>
        <label>2</label>
    </ligand>
</feature>
<feature type="binding site" evidence="10">
    <location>
        <position position="9"/>
    </location>
    <ligand>
        <name>Mg(2+)</name>
        <dbReference type="ChEBI" id="CHEBI:18420"/>
        <label>1</label>
    </ligand>
</feature>
<comment type="similarity">
    <text evidence="2 10">Belongs to the RNase H family.</text>
</comment>
<evidence type="ECO:0000256" key="6">
    <source>
        <dbReference type="ARBA" id="ARBA00022723"/>
    </source>
</evidence>
<feature type="binding site" evidence="10">
    <location>
        <position position="9"/>
    </location>
    <ligand>
        <name>Mg(2+)</name>
        <dbReference type="ChEBI" id="CHEBI:18420"/>
        <label>2</label>
    </ligand>
</feature>
<dbReference type="RefSeq" id="WP_111229329.1">
    <property type="nucleotide sequence ID" value="NZ_NBIU01000005.1"/>
</dbReference>
<dbReference type="HAMAP" id="MF_00042">
    <property type="entry name" value="RNase_H"/>
    <property type="match status" value="1"/>
</dbReference>
<evidence type="ECO:0000256" key="10">
    <source>
        <dbReference type="HAMAP-Rule" id="MF_00042"/>
    </source>
</evidence>
<dbReference type="CDD" id="cd09278">
    <property type="entry name" value="RNase_HI_prokaryote_like"/>
    <property type="match status" value="1"/>
</dbReference>
<dbReference type="InterPro" id="IPR036397">
    <property type="entry name" value="RNaseH_sf"/>
</dbReference>
<comment type="subcellular location">
    <subcellularLocation>
        <location evidence="10">Cytoplasm</location>
    </subcellularLocation>
</comment>
<dbReference type="GO" id="GO:0000287">
    <property type="term" value="F:magnesium ion binding"/>
    <property type="evidence" value="ECO:0007669"/>
    <property type="project" value="UniProtKB-UniRule"/>
</dbReference>
<feature type="domain" description="RNase H type-1" evidence="11">
    <location>
        <begin position="1"/>
        <end position="136"/>
    </location>
</feature>
<comment type="caution">
    <text evidence="12">The sequence shown here is derived from an EMBL/GenBank/DDBJ whole genome shotgun (WGS) entry which is preliminary data.</text>
</comment>
<keyword evidence="13" id="KW-1185">Reference proteome</keyword>
<keyword evidence="5 10" id="KW-0540">Nuclease</keyword>
<dbReference type="EC" id="3.1.26.4" evidence="4 10"/>
<dbReference type="AlphaFoldDB" id="A0A2W6MZ54"/>
<comment type="cofactor">
    <cofactor evidence="10">
        <name>Mg(2+)</name>
        <dbReference type="ChEBI" id="CHEBI:18420"/>
    </cofactor>
    <text evidence="10">Binds 1 Mg(2+) ion per subunit. May bind a second metal ion at a regulatory site, or after substrate binding.</text>
</comment>
<keyword evidence="8 10" id="KW-0378">Hydrolase</keyword>
<keyword evidence="7 10" id="KW-0255">Endonuclease</keyword>
<dbReference type="GO" id="GO:0043137">
    <property type="term" value="P:DNA replication, removal of RNA primer"/>
    <property type="evidence" value="ECO:0007669"/>
    <property type="project" value="TreeGrafter"/>
</dbReference>
<dbReference type="PANTHER" id="PTHR10642">
    <property type="entry name" value="RIBONUCLEASE H1"/>
    <property type="match status" value="1"/>
</dbReference>
<evidence type="ECO:0000256" key="7">
    <source>
        <dbReference type="ARBA" id="ARBA00022759"/>
    </source>
</evidence>
<evidence type="ECO:0000259" key="11">
    <source>
        <dbReference type="PROSITE" id="PS50879"/>
    </source>
</evidence>
<comment type="subunit">
    <text evidence="3 10">Monomer.</text>
</comment>
<dbReference type="InterPro" id="IPR012337">
    <property type="entry name" value="RNaseH-like_sf"/>
</dbReference>
<evidence type="ECO:0000256" key="1">
    <source>
        <dbReference type="ARBA" id="ARBA00000077"/>
    </source>
</evidence>
<protein>
    <recommendedName>
        <fullName evidence="4 10">Ribonuclease H</fullName>
        <shortName evidence="10">RNase H</shortName>
        <ecNumber evidence="4 10">3.1.26.4</ecNumber>
    </recommendedName>
</protein>
<gene>
    <name evidence="10" type="primary">rnhA</name>
    <name evidence="12" type="ORF">B6S12_02920</name>
</gene>
<evidence type="ECO:0000256" key="4">
    <source>
        <dbReference type="ARBA" id="ARBA00012180"/>
    </source>
</evidence>
<evidence type="ECO:0000256" key="9">
    <source>
        <dbReference type="ARBA" id="ARBA00022842"/>
    </source>
</evidence>
<dbReference type="NCBIfam" id="NF001236">
    <property type="entry name" value="PRK00203.1"/>
    <property type="match status" value="1"/>
</dbReference>
<dbReference type="GO" id="GO:0003676">
    <property type="term" value="F:nucleic acid binding"/>
    <property type="evidence" value="ECO:0007669"/>
    <property type="project" value="InterPro"/>
</dbReference>
<evidence type="ECO:0000256" key="8">
    <source>
        <dbReference type="ARBA" id="ARBA00022801"/>
    </source>
</evidence>
<comment type="catalytic activity">
    <reaction evidence="1 10">
        <text>Endonucleolytic cleavage to 5'-phosphomonoester.</text>
        <dbReference type="EC" id="3.1.26.4"/>
    </reaction>
</comment>
<organism evidence="12 13">
    <name type="scientific">Helicobacter valdiviensis</name>
    <dbReference type="NCBI Taxonomy" id="1458358"/>
    <lineage>
        <taxon>Bacteria</taxon>
        <taxon>Pseudomonadati</taxon>
        <taxon>Campylobacterota</taxon>
        <taxon>Epsilonproteobacteria</taxon>
        <taxon>Campylobacterales</taxon>
        <taxon>Helicobacteraceae</taxon>
        <taxon>Helicobacter</taxon>
    </lineage>
</organism>
<proteinExistence type="inferred from homology"/>
<dbReference type="InterPro" id="IPR022892">
    <property type="entry name" value="RNaseHI"/>
</dbReference>
<feature type="binding site" evidence="10">
    <location>
        <position position="47"/>
    </location>
    <ligand>
        <name>Mg(2+)</name>
        <dbReference type="ChEBI" id="CHEBI:18420"/>
        <label>1</label>
    </ligand>
</feature>
<dbReference type="InterPro" id="IPR050092">
    <property type="entry name" value="RNase_H"/>
</dbReference>
<comment type="function">
    <text evidence="10">Endonuclease that specifically degrades the RNA of RNA-DNA hybrids.</text>
</comment>
<evidence type="ECO:0000256" key="2">
    <source>
        <dbReference type="ARBA" id="ARBA00005300"/>
    </source>
</evidence>
<feature type="binding site" evidence="10">
    <location>
        <position position="69"/>
    </location>
    <ligand>
        <name>Mg(2+)</name>
        <dbReference type="ChEBI" id="CHEBI:18420"/>
        <label>1</label>
    </ligand>
</feature>
<dbReference type="GO" id="GO:0005737">
    <property type="term" value="C:cytoplasm"/>
    <property type="evidence" value="ECO:0007669"/>
    <property type="project" value="UniProtKB-SubCell"/>
</dbReference>
<evidence type="ECO:0000313" key="12">
    <source>
        <dbReference type="EMBL" id="PZT48608.1"/>
    </source>
</evidence>
<evidence type="ECO:0000313" key="13">
    <source>
        <dbReference type="Proteomes" id="UP000249746"/>
    </source>
</evidence>
<dbReference type="EMBL" id="NBIU01000005">
    <property type="protein sequence ID" value="PZT48608.1"/>
    <property type="molecule type" value="Genomic_DNA"/>
</dbReference>
<reference evidence="12 13" key="1">
    <citation type="submission" date="2017-03" db="EMBL/GenBank/DDBJ databases">
        <title>Genomic and clinical evidence uncovers the enterohepatic species Helicobacter valdiviensis as a potential human intestinal pathogen.</title>
        <authorList>
            <person name="Fresia P."/>
            <person name="Jara R."/>
            <person name="Sierra R."/>
            <person name="Ferres I."/>
            <person name="Greif G."/>
            <person name="Iraola G."/>
            <person name="Collado L."/>
        </authorList>
    </citation>
    <scope>NUCLEOTIDE SEQUENCE [LARGE SCALE GENOMIC DNA]</scope>
    <source>
        <strain evidence="12 13">WBE14</strain>
    </source>
</reference>
<dbReference type="OrthoDB" id="7845843at2"/>
<dbReference type="Pfam" id="PF00075">
    <property type="entry name" value="RNase_H"/>
    <property type="match status" value="1"/>
</dbReference>
<dbReference type="GO" id="GO:0004523">
    <property type="term" value="F:RNA-DNA hybrid ribonuclease activity"/>
    <property type="evidence" value="ECO:0007669"/>
    <property type="project" value="UniProtKB-UniRule"/>
</dbReference>
<name>A0A2W6MZ54_9HELI</name>
<dbReference type="PANTHER" id="PTHR10642:SF26">
    <property type="entry name" value="RIBONUCLEASE H1"/>
    <property type="match status" value="1"/>
</dbReference>
<keyword evidence="9 10" id="KW-0460">Magnesium</keyword>
<dbReference type="PROSITE" id="PS50879">
    <property type="entry name" value="RNASE_H_1"/>
    <property type="match status" value="1"/>
</dbReference>